<sequence length="529" mass="57009">MIRILVYVAIVFAVAAGFAWLADRPGDIVLTWQGFDYKTSLMVASVSLAVLFVALAILIWIVVTVFRAPKLFGGWLSGRKRDRGYRALSRGMIAIGAGDVKRAKRFALESRKILKDEPLTLLLAAQSAQLTGDGAGARAAFETMLNDPETRLLGLRGLYVEAQRSGEPEAARHYAEEAAKASPSLAWAGNALFEDQAAKGEWSAALSTLGSNLHAKLIERGAAHRLRAVLLTARGLQLESSDPEEARAAAQEAVKLAPGLVPAATLAARLFARQGDVKRAVRVIETSWKFEPHPELAEAYSNVRPGDAAQDRLKRAEKLASLRPGHIESHLAVARAAIDARDWALARRELAAIPDQERTERFCLLMAEIEEGPDGHRGHVREWLSRAVRAPRDAQWTADGYVFPAWAPVSPISGKLDAFEWRMPTVALAADQRPAIDLAIEDETPEPIVIEAPVTIAAPKPEPVKAEPAPTPPRPAPAPEPVRQTPPASASAVKSSGPVAPAATVMAPIPDDPGIEDADAEPADRLRLQ</sequence>
<feature type="domain" description="HemY N-terminal" evidence="7">
    <location>
        <begin position="26"/>
        <end position="132"/>
    </location>
</feature>
<reference evidence="8 9" key="1">
    <citation type="submission" date="2024-06" db="EMBL/GenBank/DDBJ databases">
        <title>Sorghum-associated microbial communities from plants grown in Nebraska, USA.</title>
        <authorList>
            <person name="Schachtman D."/>
        </authorList>
    </citation>
    <scope>NUCLEOTIDE SEQUENCE [LARGE SCALE GENOMIC DNA]</scope>
    <source>
        <strain evidence="8 9">3207</strain>
    </source>
</reference>
<dbReference type="InterPro" id="IPR010817">
    <property type="entry name" value="HemY_N"/>
</dbReference>
<protein>
    <submittedName>
        <fullName evidence="8">HemY protein</fullName>
    </submittedName>
</protein>
<feature type="region of interest" description="Disordered" evidence="5">
    <location>
        <begin position="459"/>
        <end position="529"/>
    </location>
</feature>
<keyword evidence="3 6" id="KW-1133">Transmembrane helix</keyword>
<dbReference type="Pfam" id="PF07219">
    <property type="entry name" value="HemY_N"/>
    <property type="match status" value="1"/>
</dbReference>
<organism evidence="8 9">
    <name type="scientific">Kaistia defluvii</name>
    <dbReference type="NCBI Taxonomy" id="410841"/>
    <lineage>
        <taxon>Bacteria</taxon>
        <taxon>Pseudomonadati</taxon>
        <taxon>Pseudomonadota</taxon>
        <taxon>Alphaproteobacteria</taxon>
        <taxon>Hyphomicrobiales</taxon>
        <taxon>Kaistiaceae</taxon>
        <taxon>Kaistia</taxon>
    </lineage>
</organism>
<accession>A0ABV2R5G4</accession>
<feature type="compositionally biased region" description="Pro residues" evidence="5">
    <location>
        <begin position="469"/>
        <end position="480"/>
    </location>
</feature>
<comment type="subcellular location">
    <subcellularLocation>
        <location evidence="1">Membrane</location>
    </subcellularLocation>
</comment>
<dbReference type="Proteomes" id="UP001549321">
    <property type="component" value="Unassembled WGS sequence"/>
</dbReference>
<gene>
    <name evidence="8" type="ORF">ABIE08_004485</name>
</gene>
<dbReference type="InterPro" id="IPR011990">
    <property type="entry name" value="TPR-like_helical_dom_sf"/>
</dbReference>
<keyword evidence="9" id="KW-1185">Reference proteome</keyword>
<dbReference type="InterPro" id="IPR016982">
    <property type="entry name" value="Mms48"/>
</dbReference>
<evidence type="ECO:0000256" key="3">
    <source>
        <dbReference type="ARBA" id="ARBA00022989"/>
    </source>
</evidence>
<proteinExistence type="predicted"/>
<keyword evidence="2 6" id="KW-0812">Transmembrane</keyword>
<evidence type="ECO:0000256" key="4">
    <source>
        <dbReference type="ARBA" id="ARBA00023136"/>
    </source>
</evidence>
<name>A0ABV2R5G4_9HYPH</name>
<evidence type="ECO:0000256" key="5">
    <source>
        <dbReference type="SAM" id="MobiDB-lite"/>
    </source>
</evidence>
<dbReference type="RefSeq" id="WP_354554168.1">
    <property type="nucleotide sequence ID" value="NZ_JBEPSM010000004.1"/>
</dbReference>
<feature type="transmembrane region" description="Helical" evidence="6">
    <location>
        <begin position="5"/>
        <end position="22"/>
    </location>
</feature>
<evidence type="ECO:0000259" key="7">
    <source>
        <dbReference type="Pfam" id="PF07219"/>
    </source>
</evidence>
<feature type="transmembrane region" description="Helical" evidence="6">
    <location>
        <begin position="42"/>
        <end position="66"/>
    </location>
</feature>
<dbReference type="Gene3D" id="1.25.40.10">
    <property type="entry name" value="Tetratricopeptide repeat domain"/>
    <property type="match status" value="1"/>
</dbReference>
<evidence type="ECO:0000313" key="9">
    <source>
        <dbReference type="Proteomes" id="UP001549321"/>
    </source>
</evidence>
<dbReference type="EMBL" id="JBEPSM010000004">
    <property type="protein sequence ID" value="MET4636527.1"/>
    <property type="molecule type" value="Genomic_DNA"/>
</dbReference>
<evidence type="ECO:0000256" key="1">
    <source>
        <dbReference type="ARBA" id="ARBA00004370"/>
    </source>
</evidence>
<keyword evidence="4 6" id="KW-0472">Membrane</keyword>
<comment type="caution">
    <text evidence="8">The sequence shown here is derived from an EMBL/GenBank/DDBJ whole genome shotgun (WGS) entry which is preliminary data.</text>
</comment>
<evidence type="ECO:0000313" key="8">
    <source>
        <dbReference type="EMBL" id="MET4636527.1"/>
    </source>
</evidence>
<evidence type="ECO:0000256" key="6">
    <source>
        <dbReference type="SAM" id="Phobius"/>
    </source>
</evidence>
<evidence type="ECO:0000256" key="2">
    <source>
        <dbReference type="ARBA" id="ARBA00022692"/>
    </source>
</evidence>
<dbReference type="PIRSF" id="PIRSF031802">
    <property type="entry name" value="UCP031802"/>
    <property type="match status" value="1"/>
</dbReference>
<dbReference type="SUPFAM" id="SSF48452">
    <property type="entry name" value="TPR-like"/>
    <property type="match status" value="1"/>
</dbReference>